<comment type="caution">
    <text evidence="2">The sequence shown here is derived from an EMBL/GenBank/DDBJ whole genome shotgun (WGS) entry which is preliminary data.</text>
</comment>
<dbReference type="Proteomes" id="UP000075349">
    <property type="component" value="Unassembled WGS sequence"/>
</dbReference>
<proteinExistence type="predicted"/>
<dbReference type="Pfam" id="PF08867">
    <property type="entry name" value="FRG"/>
    <property type="match status" value="1"/>
</dbReference>
<evidence type="ECO:0000313" key="3">
    <source>
        <dbReference type="Proteomes" id="UP000075349"/>
    </source>
</evidence>
<sequence>MVKVVVIDSWEELQAFIPRLISWGFRGQSDASWSLTTTFERKAKESNAHGPMLWHKEYRMLRNFMRRASYYSNTLPKQSDLFEWLSLMQHHGSPTRLLDFSYSFHIATFFALENATQDAAVWAVNLDMIRRNCMHWFSIDSHRTNIDQYNLKILPIADSMISISGKEIKDIPLGVINVEPENLHERIINQQGLFLFPTNIKHTFEENFGISGIPHKDPNSTLSQLSSTDDDIIKFVIPYELKHQILKSLDSMNINARVLFPGLDGFARSMQLTMLGP</sequence>
<evidence type="ECO:0000259" key="1">
    <source>
        <dbReference type="SMART" id="SM00901"/>
    </source>
</evidence>
<name>A0A151JFZ6_9VIBR</name>
<protein>
    <recommendedName>
        <fullName evidence="1">FRG domain-containing protein</fullName>
    </recommendedName>
</protein>
<accession>A0A151JFZ6</accession>
<dbReference type="SMART" id="SM00901">
    <property type="entry name" value="FRG"/>
    <property type="match status" value="1"/>
</dbReference>
<dbReference type="InterPro" id="IPR014966">
    <property type="entry name" value="FRG-dom"/>
</dbReference>
<organism evidence="2 3">
    <name type="scientific">Vibrio cidicii</name>
    <dbReference type="NCBI Taxonomy" id="1763883"/>
    <lineage>
        <taxon>Bacteria</taxon>
        <taxon>Pseudomonadati</taxon>
        <taxon>Pseudomonadota</taxon>
        <taxon>Gammaproteobacteria</taxon>
        <taxon>Vibrionales</taxon>
        <taxon>Vibrionaceae</taxon>
        <taxon>Vibrio</taxon>
    </lineage>
</organism>
<gene>
    <name evidence="2" type="ORF">AUQ44_02175</name>
</gene>
<dbReference type="EMBL" id="LOMK01000001">
    <property type="protein sequence ID" value="KYN24714.1"/>
    <property type="molecule type" value="Genomic_DNA"/>
</dbReference>
<reference evidence="3" key="1">
    <citation type="submission" date="2015-12" db="EMBL/GenBank/DDBJ databases">
        <authorList>
            <person name="Tarr C.L."/>
            <person name="Gladney L.M."/>
        </authorList>
    </citation>
    <scope>NUCLEOTIDE SEQUENCE [LARGE SCALE GENOMIC DNA]</scope>
    <source>
        <strain evidence="3">2756-81</strain>
    </source>
</reference>
<evidence type="ECO:0000313" key="2">
    <source>
        <dbReference type="EMBL" id="KYN24714.1"/>
    </source>
</evidence>
<feature type="domain" description="FRG" evidence="1">
    <location>
        <begin position="19"/>
        <end position="122"/>
    </location>
</feature>
<dbReference type="AlphaFoldDB" id="A0A151JFZ6"/>